<evidence type="ECO:0000256" key="6">
    <source>
        <dbReference type="ARBA" id="ARBA00048173"/>
    </source>
</evidence>
<feature type="region of interest" description="Disordered" evidence="8">
    <location>
        <begin position="273"/>
        <end position="312"/>
    </location>
</feature>
<dbReference type="Pfam" id="PF12009">
    <property type="entry name" value="Telomerase_RBD"/>
    <property type="match status" value="1"/>
</dbReference>
<evidence type="ECO:0000313" key="11">
    <source>
        <dbReference type="Proteomes" id="UP001305647"/>
    </source>
</evidence>
<dbReference type="GO" id="GO:0070034">
    <property type="term" value="F:telomerase RNA binding"/>
    <property type="evidence" value="ECO:0007669"/>
    <property type="project" value="TreeGrafter"/>
</dbReference>
<feature type="compositionally biased region" description="Low complexity" evidence="8">
    <location>
        <begin position="276"/>
        <end position="297"/>
    </location>
</feature>
<organism evidence="10 11">
    <name type="scientific">Parathielavia hyrcaniae</name>
    <dbReference type="NCBI Taxonomy" id="113614"/>
    <lineage>
        <taxon>Eukaryota</taxon>
        <taxon>Fungi</taxon>
        <taxon>Dikarya</taxon>
        <taxon>Ascomycota</taxon>
        <taxon>Pezizomycotina</taxon>
        <taxon>Sordariomycetes</taxon>
        <taxon>Sordariomycetidae</taxon>
        <taxon>Sordariales</taxon>
        <taxon>Chaetomiaceae</taxon>
        <taxon>Parathielavia</taxon>
    </lineage>
</organism>
<evidence type="ECO:0000313" key="10">
    <source>
        <dbReference type="EMBL" id="KAK4105507.1"/>
    </source>
</evidence>
<comment type="function">
    <text evidence="7">Telomerase is a ribonucleoprotein enzyme essential for the replication of chromosome termini in most eukaryotes. It elongates telomeres. It is a reverse transcriptase that adds simple sequence repeats to chromosome ends by copying a template sequence within the RNA component of the enzyme.</text>
</comment>
<dbReference type="GO" id="GO:0042162">
    <property type="term" value="F:telomeric DNA binding"/>
    <property type="evidence" value="ECO:0007669"/>
    <property type="project" value="TreeGrafter"/>
</dbReference>
<dbReference type="GO" id="GO:0046872">
    <property type="term" value="F:metal ion binding"/>
    <property type="evidence" value="ECO:0007669"/>
    <property type="project" value="UniProtKB-KW"/>
</dbReference>
<protein>
    <recommendedName>
        <fullName evidence="7">Telomerase reverse transcriptase</fullName>
        <ecNumber evidence="7">2.7.7.49</ecNumber>
    </recommendedName>
    <alternativeName>
        <fullName evidence="7">Telomerase catalytic subunit</fullName>
    </alternativeName>
</protein>
<dbReference type="InterPro" id="IPR003545">
    <property type="entry name" value="Telomerase_RT"/>
</dbReference>
<evidence type="ECO:0000256" key="5">
    <source>
        <dbReference type="ARBA" id="ARBA00022918"/>
    </source>
</evidence>
<keyword evidence="1 7" id="KW-0808">Transferase</keyword>
<reference evidence="10" key="1">
    <citation type="journal article" date="2023" name="Mol. Phylogenet. Evol.">
        <title>Genome-scale phylogeny and comparative genomics of the fungal order Sordariales.</title>
        <authorList>
            <person name="Hensen N."/>
            <person name="Bonometti L."/>
            <person name="Westerberg I."/>
            <person name="Brannstrom I.O."/>
            <person name="Guillou S."/>
            <person name="Cros-Aarteil S."/>
            <person name="Calhoun S."/>
            <person name="Haridas S."/>
            <person name="Kuo A."/>
            <person name="Mondo S."/>
            <person name="Pangilinan J."/>
            <person name="Riley R."/>
            <person name="LaButti K."/>
            <person name="Andreopoulos B."/>
            <person name="Lipzen A."/>
            <person name="Chen C."/>
            <person name="Yan M."/>
            <person name="Daum C."/>
            <person name="Ng V."/>
            <person name="Clum A."/>
            <person name="Steindorff A."/>
            <person name="Ohm R.A."/>
            <person name="Martin F."/>
            <person name="Silar P."/>
            <person name="Natvig D.O."/>
            <person name="Lalanne C."/>
            <person name="Gautier V."/>
            <person name="Ament-Velasquez S.L."/>
            <person name="Kruys A."/>
            <person name="Hutchinson M.I."/>
            <person name="Powell A.J."/>
            <person name="Barry K."/>
            <person name="Miller A.N."/>
            <person name="Grigoriev I.V."/>
            <person name="Debuchy R."/>
            <person name="Gladieux P."/>
            <person name="Hiltunen Thoren M."/>
            <person name="Johannesson H."/>
        </authorList>
    </citation>
    <scope>NUCLEOTIDE SEQUENCE</scope>
    <source>
        <strain evidence="10">CBS 757.83</strain>
    </source>
</reference>
<dbReference type="InterPro" id="IPR021891">
    <property type="entry name" value="Telomerase_RBD"/>
</dbReference>
<evidence type="ECO:0000256" key="7">
    <source>
        <dbReference type="RuleBase" id="RU365061"/>
    </source>
</evidence>
<keyword evidence="3 7" id="KW-0479">Metal-binding</keyword>
<comment type="similarity">
    <text evidence="7">Belongs to the reverse transcriptase family. Telomerase subfamily.</text>
</comment>
<dbReference type="EMBL" id="MU863625">
    <property type="protein sequence ID" value="KAK4105507.1"/>
    <property type="molecule type" value="Genomic_DNA"/>
</dbReference>
<dbReference type="GO" id="GO:0003720">
    <property type="term" value="F:telomerase activity"/>
    <property type="evidence" value="ECO:0007669"/>
    <property type="project" value="InterPro"/>
</dbReference>
<dbReference type="PANTHER" id="PTHR12066:SF0">
    <property type="entry name" value="TELOMERASE REVERSE TRANSCRIPTASE"/>
    <property type="match status" value="1"/>
</dbReference>
<dbReference type="GO" id="GO:0000333">
    <property type="term" value="C:telomerase catalytic core complex"/>
    <property type="evidence" value="ECO:0007669"/>
    <property type="project" value="TreeGrafter"/>
</dbReference>
<keyword evidence="5 7" id="KW-0695">RNA-directed DNA polymerase</keyword>
<comment type="catalytic activity">
    <reaction evidence="6 7">
        <text>DNA(n) + a 2'-deoxyribonucleoside 5'-triphosphate = DNA(n+1) + diphosphate</text>
        <dbReference type="Rhea" id="RHEA:22508"/>
        <dbReference type="Rhea" id="RHEA-COMP:17339"/>
        <dbReference type="Rhea" id="RHEA-COMP:17340"/>
        <dbReference type="ChEBI" id="CHEBI:33019"/>
        <dbReference type="ChEBI" id="CHEBI:61560"/>
        <dbReference type="ChEBI" id="CHEBI:173112"/>
        <dbReference type="EC" id="2.7.7.49"/>
    </reaction>
</comment>
<comment type="caution">
    <text evidence="10">The sequence shown here is derived from an EMBL/GenBank/DDBJ whole genome shotgun (WGS) entry which is preliminary data.</text>
</comment>
<dbReference type="AlphaFoldDB" id="A0AAN6T685"/>
<keyword evidence="7" id="KW-0779">Telomere</keyword>
<keyword evidence="2 7" id="KW-0548">Nucleotidyltransferase</keyword>
<feature type="domain" description="Telomerase ribonucleoprotein complex - RNA-binding" evidence="9">
    <location>
        <begin position="328"/>
        <end position="385"/>
    </location>
</feature>
<evidence type="ECO:0000256" key="3">
    <source>
        <dbReference type="ARBA" id="ARBA00022723"/>
    </source>
</evidence>
<sequence length="386" mass="43187">MGCSPSSIPKSKRCATLGELLESTIVARRQQAEASHDHRWEQWVGFSQRGDESHVTLSDGLKGSIYSQSEIVDFVIWLLFSRESTGSWPKHLLCDGFRRQAGPNNRSVYAAASTTAIPGLYSAYPNQHVQMLKAWPWPQLLMLLGKGRERIMIDLLLDCAIFSTPTDESERPDEGAIHIMMYMFPRQFGLHNVFTSTVDRQQTAQKFQDYTLREDEIKTKFPPPEPGAIPRKHVPKRLRGKAMHLVQRLQVLHGRCSYAEMLHHYCPVPGQVGGQSPSLPASSRALPSASRPSAKSAKGGKRSKPSAAPVPDPQYAAVTELSTPISGISAFCQAVVSKVIPNEFWGQGPTQEHNRACFLRKVHHFIHLRRFESMGLHEVMQGMKVE</sequence>
<dbReference type="Gene3D" id="1.10.132.70">
    <property type="match status" value="1"/>
</dbReference>
<accession>A0AAN6T685</accession>
<evidence type="ECO:0000256" key="1">
    <source>
        <dbReference type="ARBA" id="ARBA00022679"/>
    </source>
</evidence>
<dbReference type="EC" id="2.7.7.49" evidence="7"/>
<dbReference type="Proteomes" id="UP001305647">
    <property type="component" value="Unassembled WGS sequence"/>
</dbReference>
<evidence type="ECO:0000256" key="8">
    <source>
        <dbReference type="SAM" id="MobiDB-lite"/>
    </source>
</evidence>
<evidence type="ECO:0000259" key="9">
    <source>
        <dbReference type="Pfam" id="PF12009"/>
    </source>
</evidence>
<dbReference type="PANTHER" id="PTHR12066">
    <property type="entry name" value="TELOMERASE REVERSE TRANSCRIPTASE"/>
    <property type="match status" value="1"/>
</dbReference>
<keyword evidence="7" id="KW-0158">Chromosome</keyword>
<reference evidence="10" key="2">
    <citation type="submission" date="2023-05" db="EMBL/GenBank/DDBJ databases">
        <authorList>
            <consortium name="Lawrence Berkeley National Laboratory"/>
            <person name="Steindorff A."/>
            <person name="Hensen N."/>
            <person name="Bonometti L."/>
            <person name="Westerberg I."/>
            <person name="Brannstrom I.O."/>
            <person name="Guillou S."/>
            <person name="Cros-Aarteil S."/>
            <person name="Calhoun S."/>
            <person name="Haridas S."/>
            <person name="Kuo A."/>
            <person name="Mondo S."/>
            <person name="Pangilinan J."/>
            <person name="Riley R."/>
            <person name="Labutti K."/>
            <person name="Andreopoulos B."/>
            <person name="Lipzen A."/>
            <person name="Chen C."/>
            <person name="Yanf M."/>
            <person name="Daum C."/>
            <person name="Ng V."/>
            <person name="Clum A."/>
            <person name="Ohm R."/>
            <person name="Martin F."/>
            <person name="Silar P."/>
            <person name="Natvig D."/>
            <person name="Lalanne C."/>
            <person name="Gautier V."/>
            <person name="Ament-Velasquez S.L."/>
            <person name="Kruys A."/>
            <person name="Hutchinson M.I."/>
            <person name="Powell A.J."/>
            <person name="Barry K."/>
            <person name="Miller A.N."/>
            <person name="Grigoriev I.V."/>
            <person name="Debuchy R."/>
            <person name="Gladieux P."/>
            <person name="Thoren M.H."/>
            <person name="Johannesson H."/>
        </authorList>
    </citation>
    <scope>NUCLEOTIDE SEQUENCE</scope>
    <source>
        <strain evidence="10">CBS 757.83</strain>
    </source>
</reference>
<comment type="subcellular location">
    <subcellularLocation>
        <location evidence="7">Nucleus</location>
    </subcellularLocation>
    <subcellularLocation>
        <location evidence="7">Chromosome</location>
        <location evidence="7">Telomere</location>
    </subcellularLocation>
</comment>
<evidence type="ECO:0000256" key="4">
    <source>
        <dbReference type="ARBA" id="ARBA00022842"/>
    </source>
</evidence>
<keyword evidence="7" id="KW-0539">Nucleus</keyword>
<gene>
    <name evidence="10" type="ORF">N658DRAFT_122296</name>
</gene>
<name>A0AAN6T685_9PEZI</name>
<dbReference type="GO" id="GO:0000781">
    <property type="term" value="C:chromosome, telomeric region"/>
    <property type="evidence" value="ECO:0007669"/>
    <property type="project" value="UniProtKB-SubCell"/>
</dbReference>
<keyword evidence="4 7" id="KW-0460">Magnesium</keyword>
<keyword evidence="11" id="KW-1185">Reference proteome</keyword>
<proteinExistence type="inferred from homology"/>
<evidence type="ECO:0000256" key="2">
    <source>
        <dbReference type="ARBA" id="ARBA00022695"/>
    </source>
</evidence>
<dbReference type="GO" id="GO:0007004">
    <property type="term" value="P:telomere maintenance via telomerase"/>
    <property type="evidence" value="ECO:0007669"/>
    <property type="project" value="TreeGrafter"/>
</dbReference>